<protein>
    <submittedName>
        <fullName evidence="1">Uncharacterized protein</fullName>
    </submittedName>
</protein>
<evidence type="ECO:0000313" key="1">
    <source>
        <dbReference type="EMBL" id="MED3561485.1"/>
    </source>
</evidence>
<sequence>MGAYASHRYLKTFDDAEAHVRYIGFREREDKSESLGLFSEHHDSADAQEFIDSLKAKRFKHPDVPVIHTVLFSMSGDEWNRSGFQPGDYQKMIRHVMKEWEIKTGYRLTWVAAEHRNPDHPHCHVAIRAAYKDRDGVEHRLKISNEDRKFFREQFQKTKELFRPIDPPPRELSYQYEKDRPLVIDTSFVDNLFYQIQRDLEHEEWERERARKKALNKERTR</sequence>
<proteinExistence type="predicted"/>
<accession>A0ABU6N9Y4</accession>
<reference evidence="1 2" key="1">
    <citation type="submission" date="2023-03" db="EMBL/GenBank/DDBJ databases">
        <title>Bacillus Genome Sequencing.</title>
        <authorList>
            <person name="Dunlap C."/>
        </authorList>
    </citation>
    <scope>NUCLEOTIDE SEQUENCE [LARGE SCALE GENOMIC DNA]</scope>
    <source>
        <strain evidence="1 2">B-14544</strain>
    </source>
</reference>
<dbReference type="Proteomes" id="UP001330749">
    <property type="component" value="Unassembled WGS sequence"/>
</dbReference>
<keyword evidence="2" id="KW-1185">Reference proteome</keyword>
<dbReference type="RefSeq" id="WP_327966355.1">
    <property type="nucleotide sequence ID" value="NZ_JARMQG010000027.1"/>
</dbReference>
<name>A0ABU6N9Y4_9BACI</name>
<organism evidence="1 2">
    <name type="scientific">Bacillus xiapuensis</name>
    <dbReference type="NCBI Taxonomy" id="2014075"/>
    <lineage>
        <taxon>Bacteria</taxon>
        <taxon>Bacillati</taxon>
        <taxon>Bacillota</taxon>
        <taxon>Bacilli</taxon>
        <taxon>Bacillales</taxon>
        <taxon>Bacillaceae</taxon>
        <taxon>Bacillus</taxon>
    </lineage>
</organism>
<gene>
    <name evidence="1" type="ORF">P4447_02835</name>
</gene>
<dbReference type="EMBL" id="JARMQG010000027">
    <property type="protein sequence ID" value="MED3561485.1"/>
    <property type="molecule type" value="Genomic_DNA"/>
</dbReference>
<evidence type="ECO:0000313" key="2">
    <source>
        <dbReference type="Proteomes" id="UP001330749"/>
    </source>
</evidence>
<comment type="caution">
    <text evidence="1">The sequence shown here is derived from an EMBL/GenBank/DDBJ whole genome shotgun (WGS) entry which is preliminary data.</text>
</comment>